<comment type="caution">
    <text evidence="2">The sequence shown here is derived from an EMBL/GenBank/DDBJ whole genome shotgun (WGS) entry which is preliminary data.</text>
</comment>
<evidence type="ECO:0000313" key="3">
    <source>
        <dbReference type="Proteomes" id="UP001220022"/>
    </source>
</evidence>
<gene>
    <name evidence="2" type="ORF">P2L57_05410</name>
</gene>
<sequence length="127" mass="13273">MNSAPHSLATSDIPAPYRRHPVRGRPARPGLDTVQLAPRSRQPGAGVQNRTAGFVLSFGSAPQPDEGQAAADRVNGAITQRLKLFSRAPKRGYWQGGQSGSVRIGVFFLPGPDGDTSLPSGCHSSGG</sequence>
<proteinExistence type="predicted"/>
<dbReference type="Proteomes" id="UP001220022">
    <property type="component" value="Unassembled WGS sequence"/>
</dbReference>
<evidence type="ECO:0000256" key="1">
    <source>
        <dbReference type="SAM" id="MobiDB-lite"/>
    </source>
</evidence>
<feature type="compositionally biased region" description="Polar residues" evidence="1">
    <location>
        <begin position="1"/>
        <end position="10"/>
    </location>
</feature>
<keyword evidence="3" id="KW-1185">Reference proteome</keyword>
<accession>A0ABT5YV22</accession>
<dbReference type="EMBL" id="JARHTQ010000002">
    <property type="protein sequence ID" value="MDF2255181.1"/>
    <property type="molecule type" value="Genomic_DNA"/>
</dbReference>
<evidence type="ECO:0000313" key="2">
    <source>
        <dbReference type="EMBL" id="MDF2255181.1"/>
    </source>
</evidence>
<name>A0ABT5YV22_9ACTN</name>
<feature type="region of interest" description="Disordered" evidence="1">
    <location>
        <begin position="1"/>
        <end position="51"/>
    </location>
</feature>
<reference evidence="2 3" key="1">
    <citation type="submission" date="2023-03" db="EMBL/GenBank/DDBJ databases">
        <title>Draft genome sequence of type strain Streptomyces ferralitis JCM 14344.</title>
        <authorList>
            <person name="Klaysubun C."/>
            <person name="Duangmal K."/>
        </authorList>
    </citation>
    <scope>NUCLEOTIDE SEQUENCE [LARGE SCALE GENOMIC DNA]</scope>
    <source>
        <strain evidence="2 3">JCM 14344</strain>
    </source>
</reference>
<organism evidence="2 3">
    <name type="scientific">Streptantibioticus ferralitis</name>
    <dbReference type="NCBI Taxonomy" id="236510"/>
    <lineage>
        <taxon>Bacteria</taxon>
        <taxon>Bacillati</taxon>
        <taxon>Actinomycetota</taxon>
        <taxon>Actinomycetes</taxon>
        <taxon>Kitasatosporales</taxon>
        <taxon>Streptomycetaceae</taxon>
        <taxon>Streptantibioticus</taxon>
    </lineage>
</organism>
<dbReference type="RefSeq" id="WP_275808993.1">
    <property type="nucleotide sequence ID" value="NZ_BAAANM010000012.1"/>
</dbReference>
<protein>
    <submittedName>
        <fullName evidence="2">Uncharacterized protein</fullName>
    </submittedName>
</protein>
<feature type="compositionally biased region" description="Basic residues" evidence="1">
    <location>
        <begin position="17"/>
        <end position="26"/>
    </location>
</feature>